<evidence type="ECO:0000256" key="3">
    <source>
        <dbReference type="ARBA" id="ARBA00023172"/>
    </source>
</evidence>
<evidence type="ECO:0000259" key="4">
    <source>
        <dbReference type="Pfam" id="PF13610"/>
    </source>
</evidence>
<gene>
    <name evidence="5" type="ORF">LCGC14_3064450</name>
</gene>
<sequence length="171" mass="20431">YARRLKRNHQGYGDTFFIDEVFVKIQGKQHYLWRAVDQDGEVVDVFLQPRRDAKAAKRFFKRLFKRHDAEPRKIVTDKLRSYSVAHRELIPDTLHDTRQYTNNRAELSHQPTRVRERGMREFKSVEQAQGFLSVHAEVYNLFNLGRHLVSAKHYRSFRQRAFASWEKAVTI</sequence>
<dbReference type="InterPro" id="IPR047930">
    <property type="entry name" value="Transpos_IS6"/>
</dbReference>
<dbReference type="AlphaFoldDB" id="A0A0F8WIH5"/>
<dbReference type="InterPro" id="IPR052183">
    <property type="entry name" value="IS_Transposase"/>
</dbReference>
<dbReference type="PANTHER" id="PTHR35528">
    <property type="entry name" value="BLL1675 PROTEIN"/>
    <property type="match status" value="1"/>
</dbReference>
<proteinExistence type="predicted"/>
<comment type="caution">
    <text evidence="5">The sequence shown here is derived from an EMBL/GenBank/DDBJ whole genome shotgun (WGS) entry which is preliminary data.</text>
</comment>
<dbReference type="Pfam" id="PF13610">
    <property type="entry name" value="DDE_Tnp_IS240"/>
    <property type="match status" value="1"/>
</dbReference>
<feature type="non-terminal residue" evidence="5">
    <location>
        <position position="1"/>
    </location>
</feature>
<dbReference type="NCBIfam" id="NF033587">
    <property type="entry name" value="transpos_IS6"/>
    <property type="match status" value="1"/>
</dbReference>
<dbReference type="GO" id="GO:0003677">
    <property type="term" value="F:DNA binding"/>
    <property type="evidence" value="ECO:0007669"/>
    <property type="project" value="UniProtKB-KW"/>
</dbReference>
<dbReference type="InterPro" id="IPR032874">
    <property type="entry name" value="DDE_dom"/>
</dbReference>
<dbReference type="EMBL" id="LAZR01064994">
    <property type="protein sequence ID" value="KKK56443.1"/>
    <property type="molecule type" value="Genomic_DNA"/>
</dbReference>
<keyword evidence="2" id="KW-0238">DNA-binding</keyword>
<protein>
    <recommendedName>
        <fullName evidence="4">DDE domain-containing protein</fullName>
    </recommendedName>
</protein>
<dbReference type="GO" id="GO:0006310">
    <property type="term" value="P:DNA recombination"/>
    <property type="evidence" value="ECO:0007669"/>
    <property type="project" value="UniProtKB-KW"/>
</dbReference>
<dbReference type="GO" id="GO:0032196">
    <property type="term" value="P:transposition"/>
    <property type="evidence" value="ECO:0007669"/>
    <property type="project" value="UniProtKB-KW"/>
</dbReference>
<evidence type="ECO:0000313" key="5">
    <source>
        <dbReference type="EMBL" id="KKK56443.1"/>
    </source>
</evidence>
<keyword evidence="3" id="KW-0233">DNA recombination</keyword>
<feature type="domain" description="DDE" evidence="4">
    <location>
        <begin position="15"/>
        <end position="142"/>
    </location>
</feature>
<accession>A0A0F8WIH5</accession>
<evidence type="ECO:0000256" key="1">
    <source>
        <dbReference type="ARBA" id="ARBA00022578"/>
    </source>
</evidence>
<keyword evidence="1" id="KW-0815">Transposition</keyword>
<name>A0A0F8WIH5_9ZZZZ</name>
<dbReference type="PANTHER" id="PTHR35528:SF3">
    <property type="entry name" value="BLL1675 PROTEIN"/>
    <property type="match status" value="1"/>
</dbReference>
<organism evidence="5">
    <name type="scientific">marine sediment metagenome</name>
    <dbReference type="NCBI Taxonomy" id="412755"/>
    <lineage>
        <taxon>unclassified sequences</taxon>
        <taxon>metagenomes</taxon>
        <taxon>ecological metagenomes</taxon>
    </lineage>
</organism>
<reference evidence="5" key="1">
    <citation type="journal article" date="2015" name="Nature">
        <title>Complex archaea that bridge the gap between prokaryotes and eukaryotes.</title>
        <authorList>
            <person name="Spang A."/>
            <person name="Saw J.H."/>
            <person name="Jorgensen S.L."/>
            <person name="Zaremba-Niedzwiedzka K."/>
            <person name="Martijn J."/>
            <person name="Lind A.E."/>
            <person name="van Eijk R."/>
            <person name="Schleper C."/>
            <person name="Guy L."/>
            <person name="Ettema T.J."/>
        </authorList>
    </citation>
    <scope>NUCLEOTIDE SEQUENCE</scope>
</reference>
<evidence type="ECO:0000256" key="2">
    <source>
        <dbReference type="ARBA" id="ARBA00023125"/>
    </source>
</evidence>